<name>A0A919GMP8_9ACTN</name>
<organism evidence="2 3">
    <name type="scientific">Streptomyces sulfonofaciens</name>
    <dbReference type="NCBI Taxonomy" id="68272"/>
    <lineage>
        <taxon>Bacteria</taxon>
        <taxon>Bacillati</taxon>
        <taxon>Actinomycetota</taxon>
        <taxon>Actinomycetes</taxon>
        <taxon>Kitasatosporales</taxon>
        <taxon>Streptomycetaceae</taxon>
        <taxon>Streptomyces</taxon>
    </lineage>
</organism>
<dbReference type="PANTHER" id="PTHR47572:SF5">
    <property type="entry name" value="BLR2277 PROTEIN"/>
    <property type="match status" value="1"/>
</dbReference>
<comment type="caution">
    <text evidence="2">The sequence shown here is derived from an EMBL/GenBank/DDBJ whole genome shotgun (WGS) entry which is preliminary data.</text>
</comment>
<dbReference type="AlphaFoldDB" id="A0A919GMP8"/>
<feature type="domain" description="SMP-30/Gluconolactonase/LRE-like region" evidence="1">
    <location>
        <begin position="10"/>
        <end position="250"/>
    </location>
</feature>
<dbReference type="Proteomes" id="UP000603708">
    <property type="component" value="Unassembled WGS sequence"/>
</dbReference>
<dbReference type="SUPFAM" id="SSF63829">
    <property type="entry name" value="Calcium-dependent phosphotriesterase"/>
    <property type="match status" value="1"/>
</dbReference>
<gene>
    <name evidence="2" type="ORF">GCM10018793_63210</name>
</gene>
<protein>
    <submittedName>
        <fullName evidence="2">Gluconolactonase</fullName>
    </submittedName>
</protein>
<dbReference type="RefSeq" id="WP_189938056.1">
    <property type="nucleotide sequence ID" value="NZ_BNCD01000028.1"/>
</dbReference>
<dbReference type="Gene3D" id="2.120.10.30">
    <property type="entry name" value="TolB, C-terminal domain"/>
    <property type="match status" value="1"/>
</dbReference>
<sequence length="275" mass="29075">MTRYAAGLTWGEGPRWHDGALWASDPQRGGIWTDRSGAWTFTALTSRSNGLWFLPDGRLVGAVTTERRVGAWNGTEFAPYADLSAVATGPLGDMVGDAHGGLYVDDVGYTAHLGEEPKPGRIVHVGADGQARIAAEGVQFPNGLAFIDDGRVLVVAETWEQRLMAYTVRPDGTLTDPRLYADLRKAAGPEARPDGICATADGTGVWACTLTGHSVVRVTPDGVDHILDFAPGSPVACTTDGRSRLFVTVANSGGRPVMQAVADKTVTSSVEVIDL</sequence>
<proteinExistence type="predicted"/>
<dbReference type="InterPro" id="IPR051262">
    <property type="entry name" value="SMP-30/CGR1_Lactonase"/>
</dbReference>
<dbReference type="Pfam" id="PF08450">
    <property type="entry name" value="SGL"/>
    <property type="match status" value="1"/>
</dbReference>
<reference evidence="2" key="1">
    <citation type="journal article" date="2014" name="Int. J. Syst. Evol. Microbiol.">
        <title>Complete genome sequence of Corynebacterium casei LMG S-19264T (=DSM 44701T), isolated from a smear-ripened cheese.</title>
        <authorList>
            <consortium name="US DOE Joint Genome Institute (JGI-PGF)"/>
            <person name="Walter F."/>
            <person name="Albersmeier A."/>
            <person name="Kalinowski J."/>
            <person name="Ruckert C."/>
        </authorList>
    </citation>
    <scope>NUCLEOTIDE SEQUENCE</scope>
    <source>
        <strain evidence="2">JCM 5069</strain>
    </source>
</reference>
<dbReference type="InterPro" id="IPR013658">
    <property type="entry name" value="SGL"/>
</dbReference>
<keyword evidence="3" id="KW-1185">Reference proteome</keyword>
<dbReference type="InterPro" id="IPR011042">
    <property type="entry name" value="6-blade_b-propeller_TolB-like"/>
</dbReference>
<reference evidence="2" key="2">
    <citation type="submission" date="2020-09" db="EMBL/GenBank/DDBJ databases">
        <authorList>
            <person name="Sun Q."/>
            <person name="Ohkuma M."/>
        </authorList>
    </citation>
    <scope>NUCLEOTIDE SEQUENCE</scope>
    <source>
        <strain evidence="2">JCM 5069</strain>
    </source>
</reference>
<dbReference type="PANTHER" id="PTHR47572">
    <property type="entry name" value="LIPOPROTEIN-RELATED"/>
    <property type="match status" value="1"/>
</dbReference>
<accession>A0A919GMP8</accession>
<dbReference type="EMBL" id="BNCD01000028">
    <property type="protein sequence ID" value="GHH87437.1"/>
    <property type="molecule type" value="Genomic_DNA"/>
</dbReference>
<evidence type="ECO:0000313" key="3">
    <source>
        <dbReference type="Proteomes" id="UP000603708"/>
    </source>
</evidence>
<evidence type="ECO:0000313" key="2">
    <source>
        <dbReference type="EMBL" id="GHH87437.1"/>
    </source>
</evidence>
<evidence type="ECO:0000259" key="1">
    <source>
        <dbReference type="Pfam" id="PF08450"/>
    </source>
</evidence>